<evidence type="ECO:0000313" key="3">
    <source>
        <dbReference type="EMBL" id="KAJ7020533.1"/>
    </source>
</evidence>
<gene>
    <name evidence="3" type="ORF">C8F04DRAFT_1143807</name>
</gene>
<feature type="region of interest" description="Disordered" evidence="1">
    <location>
        <begin position="261"/>
        <end position="284"/>
    </location>
</feature>
<dbReference type="SUPFAM" id="SSF52047">
    <property type="entry name" value="RNI-like"/>
    <property type="match status" value="1"/>
</dbReference>
<feature type="compositionally biased region" description="Basic residues" evidence="1">
    <location>
        <begin position="261"/>
        <end position="272"/>
    </location>
</feature>
<protein>
    <submittedName>
        <fullName evidence="3">Uncharacterized protein</fullName>
    </submittedName>
</protein>
<feature type="transmembrane region" description="Helical" evidence="2">
    <location>
        <begin position="209"/>
        <end position="229"/>
    </location>
</feature>
<proteinExistence type="predicted"/>
<organism evidence="3 4">
    <name type="scientific">Mycena alexandri</name>
    <dbReference type="NCBI Taxonomy" id="1745969"/>
    <lineage>
        <taxon>Eukaryota</taxon>
        <taxon>Fungi</taxon>
        <taxon>Dikarya</taxon>
        <taxon>Basidiomycota</taxon>
        <taxon>Agaricomycotina</taxon>
        <taxon>Agaricomycetes</taxon>
        <taxon>Agaricomycetidae</taxon>
        <taxon>Agaricales</taxon>
        <taxon>Marasmiineae</taxon>
        <taxon>Mycenaceae</taxon>
        <taxon>Mycena</taxon>
    </lineage>
</organism>
<keyword evidence="2" id="KW-0472">Membrane</keyword>
<dbReference type="AlphaFoldDB" id="A0AAD6S3R8"/>
<dbReference type="Gene3D" id="3.80.10.10">
    <property type="entry name" value="Ribonuclease Inhibitor"/>
    <property type="match status" value="1"/>
</dbReference>
<feature type="non-terminal residue" evidence="3">
    <location>
        <position position="1"/>
    </location>
</feature>
<keyword evidence="4" id="KW-1185">Reference proteome</keyword>
<comment type="caution">
    <text evidence="3">The sequence shown here is derived from an EMBL/GenBank/DDBJ whole genome shotgun (WGS) entry which is preliminary data.</text>
</comment>
<reference evidence="3" key="1">
    <citation type="submission" date="2023-03" db="EMBL/GenBank/DDBJ databases">
        <title>Massive genome expansion in bonnet fungi (Mycena s.s.) driven by repeated elements and novel gene families across ecological guilds.</title>
        <authorList>
            <consortium name="Lawrence Berkeley National Laboratory"/>
            <person name="Harder C.B."/>
            <person name="Miyauchi S."/>
            <person name="Viragh M."/>
            <person name="Kuo A."/>
            <person name="Thoen E."/>
            <person name="Andreopoulos B."/>
            <person name="Lu D."/>
            <person name="Skrede I."/>
            <person name="Drula E."/>
            <person name="Henrissat B."/>
            <person name="Morin E."/>
            <person name="Kohler A."/>
            <person name="Barry K."/>
            <person name="LaButti K."/>
            <person name="Morin E."/>
            <person name="Salamov A."/>
            <person name="Lipzen A."/>
            <person name="Mereny Z."/>
            <person name="Hegedus B."/>
            <person name="Baldrian P."/>
            <person name="Stursova M."/>
            <person name="Weitz H."/>
            <person name="Taylor A."/>
            <person name="Grigoriev I.V."/>
            <person name="Nagy L.G."/>
            <person name="Martin F."/>
            <person name="Kauserud H."/>
        </authorList>
    </citation>
    <scope>NUCLEOTIDE SEQUENCE</scope>
    <source>
        <strain evidence="3">CBHHK200</strain>
    </source>
</reference>
<feature type="compositionally biased region" description="Basic and acidic residues" evidence="1">
    <location>
        <begin position="273"/>
        <end position="284"/>
    </location>
</feature>
<evidence type="ECO:0000313" key="4">
    <source>
        <dbReference type="Proteomes" id="UP001218188"/>
    </source>
</evidence>
<dbReference type="Proteomes" id="UP001218188">
    <property type="component" value="Unassembled WGS sequence"/>
</dbReference>
<name>A0AAD6S3R8_9AGAR</name>
<feature type="transmembrane region" description="Helical" evidence="2">
    <location>
        <begin position="104"/>
        <end position="127"/>
    </location>
</feature>
<dbReference type="InterPro" id="IPR032675">
    <property type="entry name" value="LRR_dom_sf"/>
</dbReference>
<sequence>MARDSVAEPLPKQSSSSQITNIHYLEKCAQEDPSLAPLLNIYANIVITVINSQLDEYPTRFAAQTVYGMGLGGVAALLALLKVGFLMITGAESGTTPAQPLRNIAVFAAFAALTFDALGVFSCILFAENSNDLAHEARNLLHQKFRLDLEISKLMDQDPPPLLQRSKLDDDEHKRIFDDCRGEAEEFFVRLQRYEYLAKKHAEGRSGGVSFLMLGMPFFLASLISHMVLNRSLPLWIPTLVAVIAAATIYQFRTTLSRSRPLRKAAPRRRGRSSHDPQPERDVSEISTALPSAIRADLKSQLVSQVSITAHIVHHGVSSPDAEHCEVWTFDCDEPRKLTAALNTWLGRSRELPVDLRVRLPKEEPEVIWATLAEHSMCWRNLHLISEVPVKFSMRNLAPELPFFHSLTIEGDIVFEEAKGHHVSAPCFRKLSVDAPFIIIDMALPLDGITTLSLCKGTAGGIIRTLSRTPRLEDLTLFLDDPTHKMQHNAAPCRLTWLRTLRANETLPPSVLDELILPELKHLVFHGFPRIGVEPMKHLLMRSNCKIRSLRVSNAHPDDTLLWARALPTLQTVTLEVRGWTRKLSNDFFDSMTTGGLLPDLMSLTLEQCAHDIGHDLHKRLETREELDLKIYEEDEPMKGGLF</sequence>
<evidence type="ECO:0000256" key="2">
    <source>
        <dbReference type="SAM" id="Phobius"/>
    </source>
</evidence>
<keyword evidence="2" id="KW-1133">Transmembrane helix</keyword>
<evidence type="ECO:0000256" key="1">
    <source>
        <dbReference type="SAM" id="MobiDB-lite"/>
    </source>
</evidence>
<feature type="transmembrane region" description="Helical" evidence="2">
    <location>
        <begin position="235"/>
        <end position="253"/>
    </location>
</feature>
<accession>A0AAD6S3R8</accession>
<feature type="transmembrane region" description="Helical" evidence="2">
    <location>
        <begin position="66"/>
        <end position="88"/>
    </location>
</feature>
<dbReference type="EMBL" id="JARJCM010000259">
    <property type="protein sequence ID" value="KAJ7020533.1"/>
    <property type="molecule type" value="Genomic_DNA"/>
</dbReference>
<keyword evidence="2" id="KW-0812">Transmembrane</keyword>